<name>A0ABD2NHX0_9CUCU</name>
<protein>
    <submittedName>
        <fullName evidence="2">Uncharacterized protein</fullName>
    </submittedName>
</protein>
<evidence type="ECO:0000313" key="3">
    <source>
        <dbReference type="Proteomes" id="UP001516400"/>
    </source>
</evidence>
<evidence type="ECO:0000256" key="1">
    <source>
        <dbReference type="SAM" id="MobiDB-lite"/>
    </source>
</evidence>
<comment type="caution">
    <text evidence="2">The sequence shown here is derived from an EMBL/GenBank/DDBJ whole genome shotgun (WGS) entry which is preliminary data.</text>
</comment>
<sequence>ENLKEDLGELKRQIEWMEKEKKNNVVVEGRYPVSKDSNDLREELQNLIESKLEVDVQVEAIRKISDRVCVLKLNTEDGKKKVMHSISRRHSTKSHTRVYLKS</sequence>
<gene>
    <name evidence="2" type="ORF">HHI36_013353</name>
</gene>
<evidence type="ECO:0000313" key="2">
    <source>
        <dbReference type="EMBL" id="KAL3278012.1"/>
    </source>
</evidence>
<organism evidence="2 3">
    <name type="scientific">Cryptolaemus montrouzieri</name>
    <dbReference type="NCBI Taxonomy" id="559131"/>
    <lineage>
        <taxon>Eukaryota</taxon>
        <taxon>Metazoa</taxon>
        <taxon>Ecdysozoa</taxon>
        <taxon>Arthropoda</taxon>
        <taxon>Hexapoda</taxon>
        <taxon>Insecta</taxon>
        <taxon>Pterygota</taxon>
        <taxon>Neoptera</taxon>
        <taxon>Endopterygota</taxon>
        <taxon>Coleoptera</taxon>
        <taxon>Polyphaga</taxon>
        <taxon>Cucujiformia</taxon>
        <taxon>Coccinelloidea</taxon>
        <taxon>Coccinellidae</taxon>
        <taxon>Scymninae</taxon>
        <taxon>Scymnini</taxon>
        <taxon>Cryptolaemus</taxon>
    </lineage>
</organism>
<accession>A0ABD2NHX0</accession>
<dbReference type="AlphaFoldDB" id="A0ABD2NHX0"/>
<dbReference type="EMBL" id="JABFTP020000103">
    <property type="protein sequence ID" value="KAL3278012.1"/>
    <property type="molecule type" value="Genomic_DNA"/>
</dbReference>
<feature type="non-terminal residue" evidence="2">
    <location>
        <position position="1"/>
    </location>
</feature>
<keyword evidence="3" id="KW-1185">Reference proteome</keyword>
<dbReference type="Proteomes" id="UP001516400">
    <property type="component" value="Unassembled WGS sequence"/>
</dbReference>
<proteinExistence type="predicted"/>
<feature type="region of interest" description="Disordered" evidence="1">
    <location>
        <begin position="82"/>
        <end position="102"/>
    </location>
</feature>
<reference evidence="2 3" key="1">
    <citation type="journal article" date="2021" name="BMC Biol.">
        <title>Horizontally acquired antibacterial genes associated with adaptive radiation of ladybird beetles.</title>
        <authorList>
            <person name="Li H.S."/>
            <person name="Tang X.F."/>
            <person name="Huang Y.H."/>
            <person name="Xu Z.Y."/>
            <person name="Chen M.L."/>
            <person name="Du X.Y."/>
            <person name="Qiu B.Y."/>
            <person name="Chen P.T."/>
            <person name="Zhang W."/>
            <person name="Slipinski A."/>
            <person name="Escalona H.E."/>
            <person name="Waterhouse R.M."/>
            <person name="Zwick A."/>
            <person name="Pang H."/>
        </authorList>
    </citation>
    <scope>NUCLEOTIDE SEQUENCE [LARGE SCALE GENOMIC DNA]</scope>
    <source>
        <strain evidence="2">SYSU2018</strain>
    </source>
</reference>